<feature type="region of interest" description="Disordered" evidence="1">
    <location>
        <begin position="228"/>
        <end position="276"/>
    </location>
</feature>
<feature type="compositionally biased region" description="Low complexity" evidence="1">
    <location>
        <begin position="254"/>
        <end position="263"/>
    </location>
</feature>
<feature type="compositionally biased region" description="Low complexity" evidence="1">
    <location>
        <begin position="694"/>
        <end position="708"/>
    </location>
</feature>
<evidence type="ECO:0000256" key="1">
    <source>
        <dbReference type="SAM" id="MobiDB-lite"/>
    </source>
</evidence>
<name>E1ZCL2_CHLVA</name>
<evidence type="ECO:0000313" key="3">
    <source>
        <dbReference type="Proteomes" id="UP000008141"/>
    </source>
</evidence>
<dbReference type="KEGG" id="cvr:CHLNCDRAFT_145108"/>
<feature type="compositionally biased region" description="Low complexity" evidence="1">
    <location>
        <begin position="438"/>
        <end position="453"/>
    </location>
</feature>
<feature type="compositionally biased region" description="Low complexity" evidence="1">
    <location>
        <begin position="645"/>
        <end position="660"/>
    </location>
</feature>
<protein>
    <submittedName>
        <fullName evidence="2">Uncharacterized protein</fullName>
    </submittedName>
</protein>
<dbReference type="RefSeq" id="XP_005848557.1">
    <property type="nucleotide sequence ID" value="XM_005848495.1"/>
</dbReference>
<feature type="compositionally biased region" description="Gly residues" evidence="1">
    <location>
        <begin position="403"/>
        <end position="415"/>
    </location>
</feature>
<feature type="region of interest" description="Disordered" evidence="1">
    <location>
        <begin position="799"/>
        <end position="900"/>
    </location>
</feature>
<feature type="region of interest" description="Disordered" evidence="1">
    <location>
        <begin position="388"/>
        <end position="507"/>
    </location>
</feature>
<feature type="compositionally biased region" description="Low complexity" evidence="1">
    <location>
        <begin position="823"/>
        <end position="839"/>
    </location>
</feature>
<reference evidence="2 3" key="1">
    <citation type="journal article" date="2010" name="Plant Cell">
        <title>The Chlorella variabilis NC64A genome reveals adaptation to photosymbiosis, coevolution with viruses, and cryptic sex.</title>
        <authorList>
            <person name="Blanc G."/>
            <person name="Duncan G."/>
            <person name="Agarkova I."/>
            <person name="Borodovsky M."/>
            <person name="Gurnon J."/>
            <person name="Kuo A."/>
            <person name="Lindquist E."/>
            <person name="Lucas S."/>
            <person name="Pangilinan J."/>
            <person name="Polle J."/>
            <person name="Salamov A."/>
            <person name="Terry A."/>
            <person name="Yamada T."/>
            <person name="Dunigan D.D."/>
            <person name="Grigoriev I.V."/>
            <person name="Claverie J.M."/>
            <person name="Van Etten J.L."/>
        </authorList>
    </citation>
    <scope>NUCLEOTIDE SEQUENCE [LARGE SCALE GENOMIC DNA]</scope>
    <source>
        <strain evidence="2 3">NC64A</strain>
    </source>
</reference>
<dbReference type="Proteomes" id="UP000008141">
    <property type="component" value="Unassembled WGS sequence"/>
</dbReference>
<proteinExistence type="predicted"/>
<accession>E1ZCL2</accession>
<dbReference type="AlphaFoldDB" id="E1ZCL2"/>
<sequence length="928" mass="92522">MGSFNTVPGVNRWLGAGAEGGKRGPRSPSRRRHLQEDATEVRPRAAGAGEGCPSYMPLNADPRLLPEHPTVYFQAVRSGLARPASAGAAAGAGGAGYQLGSAISRGYGRVPTAYAYTSADTLLPTTHYQMPHPPPTGAPPACTSAVAAAAGSMTSRGRLLQAFTFCSSTSGARGSSSAPASPGGSRTLLYTRTATCSPLQDCYPQRQPPSMPAVDLLDRLTLLRRLAPATDPAARPRQLAPSPRQSPQRHAAPHHFTPAPAKPQAHTHPSCGQAAASPTGGACKRWAWDDSLVGGGGGGGSGAGRPIGAVPAPGWRYCGDVLAAAEVEGAGLSVAVTRGGDSSGNGTSDGALRLAVTSSERCGSAGGGTAGAGRQEVLVLVHSPRAHQLGTEEEQEDVPQGRDGMGGYGLSGSGAGRPAFRPPGPLQHKFGNKPRPKSAPSAAERAAERAAAAGLRGCGCPRSPRGATGTHVISGAAGSSWRRAASSPWRDEEREAAAPRPRSAAPAPALIGHCQDGAVGWRSSASGATEAGITGRGSESSMRRAGAGMDGTTGGGARTTHTVQVAAGEGTDVVVVSSPQAHCCGCCQDTPVVAASSPRRSGASGGGGSAGGTSSVTVVQQHKGQARHTTAPPAARQTADPRLSAGAAAPPAEPASQAVPHASGGLRDAPTTLAATKLSVSVPAGRGGSWSVRAGASSPTAGSSGVGSPIKAWRPQAGPAEAGAWSGAQRAALQPASPLRVDVDVALAPSAAGAGLAAVPAADLQLLSGEVRRREASFQQLLQELERITHKCSQLTSAAAATGGGSGGGAGASGRPGAGGPAGRCQQGQQAQRQQQAQRHTTHQFGAGCTRGAASGLAGTAGSERCRRPGAGPSSGLHADVAPAGGGGGGGGREGEEWSWESLLAFEESIRAQQRKLVEQGVLPPEYA</sequence>
<dbReference type="InParanoid" id="E1ZCL2"/>
<organism evidence="3">
    <name type="scientific">Chlorella variabilis</name>
    <name type="common">Green alga</name>
    <dbReference type="NCBI Taxonomy" id="554065"/>
    <lineage>
        <taxon>Eukaryota</taxon>
        <taxon>Viridiplantae</taxon>
        <taxon>Chlorophyta</taxon>
        <taxon>core chlorophytes</taxon>
        <taxon>Trebouxiophyceae</taxon>
        <taxon>Chlorellales</taxon>
        <taxon>Chlorellaceae</taxon>
        <taxon>Chlorella clade</taxon>
        <taxon>Chlorella</taxon>
    </lineage>
</organism>
<feature type="region of interest" description="Disordered" evidence="1">
    <location>
        <begin position="1"/>
        <end position="53"/>
    </location>
</feature>
<feature type="compositionally biased region" description="Low complexity" evidence="1">
    <location>
        <begin position="852"/>
        <end position="863"/>
    </location>
</feature>
<feature type="compositionally biased region" description="Basic and acidic residues" evidence="1">
    <location>
        <begin position="34"/>
        <end position="43"/>
    </location>
</feature>
<feature type="compositionally biased region" description="Low complexity" evidence="1">
    <location>
        <begin position="498"/>
        <end position="507"/>
    </location>
</feature>
<dbReference type="EMBL" id="GL433842">
    <property type="protein sequence ID" value="EFN56455.1"/>
    <property type="molecule type" value="Genomic_DNA"/>
</dbReference>
<feature type="region of interest" description="Disordered" evidence="1">
    <location>
        <begin position="684"/>
        <end position="708"/>
    </location>
</feature>
<feature type="region of interest" description="Disordered" evidence="1">
    <location>
        <begin position="525"/>
        <end position="558"/>
    </location>
</feature>
<feature type="compositionally biased region" description="Low complexity" evidence="1">
    <location>
        <begin position="474"/>
        <end position="487"/>
    </location>
</feature>
<dbReference type="GeneID" id="17355671"/>
<keyword evidence="3" id="KW-1185">Reference proteome</keyword>
<evidence type="ECO:0000313" key="2">
    <source>
        <dbReference type="EMBL" id="EFN56455.1"/>
    </source>
</evidence>
<feature type="compositionally biased region" description="Basic residues" evidence="1">
    <location>
        <begin position="23"/>
        <end position="33"/>
    </location>
</feature>
<feature type="region of interest" description="Disordered" evidence="1">
    <location>
        <begin position="596"/>
        <end position="668"/>
    </location>
</feature>
<gene>
    <name evidence="2" type="ORF">CHLNCDRAFT_145108</name>
</gene>
<dbReference type="OrthoDB" id="10691178at2759"/>
<feature type="compositionally biased region" description="Gly residues" evidence="1">
    <location>
        <begin position="548"/>
        <end position="557"/>
    </location>
</feature>
<feature type="compositionally biased region" description="Gly residues" evidence="1">
    <location>
        <begin position="802"/>
        <end position="822"/>
    </location>
</feature>